<reference evidence="2 3" key="1">
    <citation type="submission" date="2024-06" db="EMBL/GenBank/DDBJ databases">
        <title>The Natural Products Discovery Center: Release of the First 8490 Sequenced Strains for Exploring Actinobacteria Biosynthetic Diversity.</title>
        <authorList>
            <person name="Kalkreuter E."/>
            <person name="Kautsar S.A."/>
            <person name="Yang D."/>
            <person name="Bader C.D."/>
            <person name="Teijaro C.N."/>
            <person name="Fluegel L."/>
            <person name="Davis C.M."/>
            <person name="Simpson J.R."/>
            <person name="Lauterbach L."/>
            <person name="Steele A.D."/>
            <person name="Gui C."/>
            <person name="Meng S."/>
            <person name="Li G."/>
            <person name="Viehrig K."/>
            <person name="Ye F."/>
            <person name="Su P."/>
            <person name="Kiefer A.F."/>
            <person name="Nichols A."/>
            <person name="Cepeda A.J."/>
            <person name="Yan W."/>
            <person name="Fan B."/>
            <person name="Jiang Y."/>
            <person name="Adhikari A."/>
            <person name="Zheng C.-J."/>
            <person name="Schuster L."/>
            <person name="Cowan T.M."/>
            <person name="Smanski M.J."/>
            <person name="Chevrette M.G."/>
            <person name="De Carvalho L.P.S."/>
            <person name="Shen B."/>
        </authorList>
    </citation>
    <scope>NUCLEOTIDE SEQUENCE [LARGE SCALE GENOMIC DNA]</scope>
    <source>
        <strain evidence="2 3">NPDC000155</strain>
    </source>
</reference>
<dbReference type="Pfam" id="PF03621">
    <property type="entry name" value="MbtH"/>
    <property type="match status" value="1"/>
</dbReference>
<dbReference type="SMART" id="SM00923">
    <property type="entry name" value="MbtH"/>
    <property type="match status" value="1"/>
</dbReference>
<name>A0ABV1XTI0_9ACTN</name>
<organism evidence="2 3">
    <name type="scientific">Streptomyces lanatus</name>
    <dbReference type="NCBI Taxonomy" id="66900"/>
    <lineage>
        <taxon>Bacteria</taxon>
        <taxon>Bacillati</taxon>
        <taxon>Actinomycetota</taxon>
        <taxon>Actinomycetes</taxon>
        <taxon>Kitasatosporales</taxon>
        <taxon>Streptomycetaceae</taxon>
        <taxon>Streptomyces</taxon>
    </lineage>
</organism>
<dbReference type="EMBL" id="JBEPFB010000008">
    <property type="protein sequence ID" value="MER7374908.1"/>
    <property type="molecule type" value="Genomic_DNA"/>
</dbReference>
<dbReference type="Proteomes" id="UP001486207">
    <property type="component" value="Unassembled WGS sequence"/>
</dbReference>
<dbReference type="InterPro" id="IPR038020">
    <property type="entry name" value="MbtH-like_sf"/>
</dbReference>
<evidence type="ECO:0000259" key="1">
    <source>
        <dbReference type="SMART" id="SM00923"/>
    </source>
</evidence>
<evidence type="ECO:0000313" key="3">
    <source>
        <dbReference type="Proteomes" id="UP001486207"/>
    </source>
</evidence>
<dbReference type="InterPro" id="IPR005153">
    <property type="entry name" value="MbtH-like_dom"/>
</dbReference>
<keyword evidence="3" id="KW-1185">Reference proteome</keyword>
<sequence>MANPFDDDSGVFRVLVNDEGQYSLWPDFAPVPDGWSTVHGPADRAACLDHIERHWTDMRPRSLAEAMRRAED</sequence>
<gene>
    <name evidence="2" type="ORF">ABT384_19955</name>
</gene>
<proteinExistence type="predicted"/>
<evidence type="ECO:0000313" key="2">
    <source>
        <dbReference type="EMBL" id="MER7374908.1"/>
    </source>
</evidence>
<dbReference type="PANTHER" id="PTHR38444:SF1">
    <property type="entry name" value="ENTEROBACTIN BIOSYNTHESIS PROTEIN YBDZ"/>
    <property type="match status" value="1"/>
</dbReference>
<dbReference type="RefSeq" id="WP_190071762.1">
    <property type="nucleotide sequence ID" value="NZ_BNBM01000008.1"/>
</dbReference>
<accession>A0ABV1XTI0</accession>
<dbReference type="SUPFAM" id="SSF160582">
    <property type="entry name" value="MbtH-like"/>
    <property type="match status" value="1"/>
</dbReference>
<comment type="caution">
    <text evidence="2">The sequence shown here is derived from an EMBL/GenBank/DDBJ whole genome shotgun (WGS) entry which is preliminary data.</text>
</comment>
<dbReference type="PANTHER" id="PTHR38444">
    <property type="entry name" value="ENTEROBACTIN BIOSYNTHESIS PROTEIN YBDZ"/>
    <property type="match status" value="1"/>
</dbReference>
<feature type="domain" description="MbtH-like" evidence="1">
    <location>
        <begin position="3"/>
        <end position="53"/>
    </location>
</feature>
<dbReference type="Gene3D" id="3.90.820.10">
    <property type="entry name" value="Structural Genomics, Unknown Function 30-nov-00 1gh9 Mol_id"/>
    <property type="match status" value="1"/>
</dbReference>
<dbReference type="InterPro" id="IPR037407">
    <property type="entry name" value="MLP_fam"/>
</dbReference>
<protein>
    <submittedName>
        <fullName evidence="2">MbtH family protein</fullName>
    </submittedName>
</protein>